<dbReference type="Pfam" id="PF25944">
    <property type="entry name" value="Beta-barrel_RND"/>
    <property type="match status" value="1"/>
</dbReference>
<dbReference type="Gene3D" id="2.40.420.20">
    <property type="match status" value="1"/>
</dbReference>
<dbReference type="InterPro" id="IPR006143">
    <property type="entry name" value="RND_pump_MFP"/>
</dbReference>
<protein>
    <submittedName>
        <fullName evidence="7">Efflux RND transporter periplasmic adaptor subunit</fullName>
    </submittedName>
</protein>
<proteinExistence type="inferred from homology"/>
<dbReference type="PROSITE" id="PS51257">
    <property type="entry name" value="PROKAR_LIPOPROTEIN"/>
    <property type="match status" value="1"/>
</dbReference>
<dbReference type="RefSeq" id="WP_134238062.1">
    <property type="nucleotide sequence ID" value="NZ_CP155620.1"/>
</dbReference>
<feature type="domain" description="YknX-like C-terminal permuted SH3-like" evidence="6">
    <location>
        <begin position="306"/>
        <end position="371"/>
    </location>
</feature>
<dbReference type="Gene3D" id="2.40.30.170">
    <property type="match status" value="1"/>
</dbReference>
<dbReference type="SUPFAM" id="SSF111369">
    <property type="entry name" value="HlyD-like secretion proteins"/>
    <property type="match status" value="1"/>
</dbReference>
<evidence type="ECO:0000259" key="5">
    <source>
        <dbReference type="Pfam" id="PF25944"/>
    </source>
</evidence>
<evidence type="ECO:0000259" key="3">
    <source>
        <dbReference type="Pfam" id="PF25876"/>
    </source>
</evidence>
<dbReference type="AlphaFoldDB" id="A0AAU7E478"/>
<dbReference type="NCBIfam" id="TIGR01730">
    <property type="entry name" value="RND_mfp"/>
    <property type="match status" value="1"/>
</dbReference>
<sequence length="377" mass="41615">MKFLSKYTVLVVSSLLLLSGCDKLKLMLDKNATKTQQQKKMPPQAVSVYVAKAENIPLSFSYPARLVTDMDVIIKPKVSGAIVKKYFKAGDKVKKDDKLFLIEPDKYKASVDMAIAEVALAKSTLSNAKKEHERNKVLIEKKAISQKDYDTTLAAFNNAEATLKNAEAKLQDAKLDLGYTEVSAPFDGILGDSLVDVGDYVNATSSDLVRITNLDPIYAEFYISDTDKLNINRNLKTGKWELKNIDTQIVVSGKTITGKLDFIDSIIDANSGSVKAKGKFKNKDGSLLPGTFTTITTEGFVQKNGFKIPQIAILQNQNEVYVYTLVNGKVEKSPIKIIYQNNEYAIVSEGVKNGDKIIMDNFKKIRIGSEVVEVGSK</sequence>
<dbReference type="InterPro" id="IPR058624">
    <property type="entry name" value="MdtA-like_HH"/>
</dbReference>
<evidence type="ECO:0000259" key="6">
    <source>
        <dbReference type="Pfam" id="PF25989"/>
    </source>
</evidence>
<dbReference type="InterPro" id="IPR058625">
    <property type="entry name" value="MdtA-like_BSH"/>
</dbReference>
<dbReference type="GO" id="GO:0005886">
    <property type="term" value="C:plasma membrane"/>
    <property type="evidence" value="ECO:0007669"/>
    <property type="project" value="TreeGrafter"/>
</dbReference>
<reference evidence="7" key="1">
    <citation type="submission" date="2024-05" db="EMBL/GenBank/DDBJ databases">
        <title>Campylobacter coli isolated from environmental waters in Slovenia.</title>
        <authorList>
            <person name="Zautner A.E."/>
            <person name="Bunk B."/>
            <person name="Riedel T."/>
            <person name="Sproeer C."/>
        </authorList>
    </citation>
    <scope>NUCLEOTIDE SEQUENCE</scope>
    <source>
        <strain evidence="7">CCS1377</strain>
    </source>
</reference>
<evidence type="ECO:0000313" key="7">
    <source>
        <dbReference type="EMBL" id="XBJ28748.1"/>
    </source>
</evidence>
<dbReference type="InterPro" id="IPR058637">
    <property type="entry name" value="YknX-like_C"/>
</dbReference>
<organism evidence="7">
    <name type="scientific">Campylobacter sp. CCS1377</name>
    <dbReference type="NCBI Taxonomy" id="3158229"/>
    <lineage>
        <taxon>Bacteria</taxon>
        <taxon>Pseudomonadati</taxon>
        <taxon>Campylobacterota</taxon>
        <taxon>Epsilonproteobacteria</taxon>
        <taxon>Campylobacterales</taxon>
        <taxon>Campylobacteraceae</taxon>
        <taxon>Campylobacter</taxon>
    </lineage>
</organism>
<dbReference type="Pfam" id="PF25989">
    <property type="entry name" value="YknX_C"/>
    <property type="match status" value="1"/>
</dbReference>
<dbReference type="GO" id="GO:0046677">
    <property type="term" value="P:response to antibiotic"/>
    <property type="evidence" value="ECO:0007669"/>
    <property type="project" value="TreeGrafter"/>
</dbReference>
<dbReference type="InterPro" id="IPR058626">
    <property type="entry name" value="MdtA-like_b-barrel"/>
</dbReference>
<feature type="domain" description="Multidrug resistance protein MdtA-like barrel-sandwich hybrid" evidence="4">
    <location>
        <begin position="72"/>
        <end position="207"/>
    </location>
</feature>
<name>A0AAU7E478_9BACT</name>
<keyword evidence="2" id="KW-0175">Coiled coil</keyword>
<gene>
    <name evidence="7" type="ORF">AAH949_06520</name>
</gene>
<dbReference type="PANTHER" id="PTHR30158">
    <property type="entry name" value="ACRA/E-RELATED COMPONENT OF DRUG EFFLUX TRANSPORTER"/>
    <property type="match status" value="1"/>
</dbReference>
<dbReference type="Pfam" id="PF25876">
    <property type="entry name" value="HH_MFP_RND"/>
    <property type="match status" value="1"/>
</dbReference>
<comment type="similarity">
    <text evidence="1">Belongs to the membrane fusion protein (MFP) (TC 8.A.1) family.</text>
</comment>
<dbReference type="EMBL" id="CP155620">
    <property type="protein sequence ID" value="XBJ28748.1"/>
    <property type="molecule type" value="Genomic_DNA"/>
</dbReference>
<dbReference type="Gene3D" id="1.10.287.470">
    <property type="entry name" value="Helix hairpin bin"/>
    <property type="match status" value="1"/>
</dbReference>
<evidence type="ECO:0000256" key="1">
    <source>
        <dbReference type="ARBA" id="ARBA00009477"/>
    </source>
</evidence>
<feature type="domain" description="Multidrug resistance protein MdtA-like beta-barrel" evidence="5">
    <location>
        <begin position="216"/>
        <end position="295"/>
    </location>
</feature>
<evidence type="ECO:0000259" key="4">
    <source>
        <dbReference type="Pfam" id="PF25917"/>
    </source>
</evidence>
<dbReference type="Pfam" id="PF25917">
    <property type="entry name" value="BSH_RND"/>
    <property type="match status" value="1"/>
</dbReference>
<evidence type="ECO:0000256" key="2">
    <source>
        <dbReference type="SAM" id="Coils"/>
    </source>
</evidence>
<feature type="domain" description="Multidrug resistance protein MdtA-like alpha-helical hairpin" evidence="3">
    <location>
        <begin position="114"/>
        <end position="180"/>
    </location>
</feature>
<dbReference type="Gene3D" id="2.40.50.100">
    <property type="match status" value="1"/>
</dbReference>
<dbReference type="GO" id="GO:0030313">
    <property type="term" value="C:cell envelope"/>
    <property type="evidence" value="ECO:0007669"/>
    <property type="project" value="UniProtKB-SubCell"/>
</dbReference>
<accession>A0AAU7E478</accession>
<feature type="coiled-coil region" evidence="2">
    <location>
        <begin position="149"/>
        <end position="176"/>
    </location>
</feature>
<dbReference type="GO" id="GO:0022857">
    <property type="term" value="F:transmembrane transporter activity"/>
    <property type="evidence" value="ECO:0007669"/>
    <property type="project" value="InterPro"/>
</dbReference>